<keyword evidence="3 11" id="KW-0812">Transmembrane</keyword>
<dbReference type="CDD" id="cd08760">
    <property type="entry name" value="Cyt_b561_FRRS1_like"/>
    <property type="match status" value="1"/>
</dbReference>
<dbReference type="SUPFAM" id="SSF57850">
    <property type="entry name" value="RING/U-box"/>
    <property type="match status" value="1"/>
</dbReference>
<dbReference type="Pfam" id="PF13639">
    <property type="entry name" value="zf-RING_2"/>
    <property type="match status" value="1"/>
</dbReference>
<dbReference type="FunFam" id="1.20.120.1770:FF:000007">
    <property type="entry name" value="Cytochrome b561 and DOMON domain-containing protein"/>
    <property type="match status" value="1"/>
</dbReference>
<dbReference type="GO" id="GO:0016020">
    <property type="term" value="C:membrane"/>
    <property type="evidence" value="ECO:0007669"/>
    <property type="project" value="UniProtKB-SubCell"/>
</dbReference>
<dbReference type="SMART" id="SM00184">
    <property type="entry name" value="RING"/>
    <property type="match status" value="1"/>
</dbReference>
<dbReference type="EMBL" id="CP097510">
    <property type="protein sequence ID" value="URE29380.1"/>
    <property type="molecule type" value="Genomic_DNA"/>
</dbReference>
<keyword evidence="8 11" id="KW-0472">Membrane</keyword>
<evidence type="ECO:0000256" key="10">
    <source>
        <dbReference type="PROSITE-ProRule" id="PRU00175"/>
    </source>
</evidence>
<dbReference type="InterPro" id="IPR013083">
    <property type="entry name" value="Znf_RING/FYVE/PHD"/>
</dbReference>
<evidence type="ECO:0000256" key="8">
    <source>
        <dbReference type="ARBA" id="ARBA00023136"/>
    </source>
</evidence>
<comment type="subcellular location">
    <subcellularLocation>
        <location evidence="1">Membrane</location>
        <topology evidence="1">Multi-pass membrane protein</topology>
    </subcellularLocation>
</comment>
<dbReference type="InterPro" id="IPR006593">
    <property type="entry name" value="Cyt_b561/ferric_Rdtase_TM"/>
</dbReference>
<evidence type="ECO:0000256" key="1">
    <source>
        <dbReference type="ARBA" id="ARBA00004141"/>
    </source>
</evidence>
<evidence type="ECO:0000313" key="17">
    <source>
        <dbReference type="Proteomes" id="UP001055439"/>
    </source>
</evidence>
<dbReference type="PROSITE" id="PS50089">
    <property type="entry name" value="ZF_RING_2"/>
    <property type="match status" value="1"/>
</dbReference>
<keyword evidence="7 11" id="KW-1133">Transmembrane helix</keyword>
<evidence type="ECO:0000256" key="4">
    <source>
        <dbReference type="ARBA" id="ARBA00022723"/>
    </source>
</evidence>
<feature type="transmembrane region" description="Helical" evidence="11">
    <location>
        <begin position="342"/>
        <end position="366"/>
    </location>
</feature>
<evidence type="ECO:0000256" key="3">
    <source>
        <dbReference type="ARBA" id="ARBA00022692"/>
    </source>
</evidence>
<comment type="function">
    <text evidence="9">May act as a catecholamine-responsive trans-membrane electron transporter.</text>
</comment>
<organism evidence="16 17">
    <name type="scientific">Musa troglodytarum</name>
    <name type="common">fe'i banana</name>
    <dbReference type="NCBI Taxonomy" id="320322"/>
    <lineage>
        <taxon>Eukaryota</taxon>
        <taxon>Viridiplantae</taxon>
        <taxon>Streptophyta</taxon>
        <taxon>Embryophyta</taxon>
        <taxon>Tracheophyta</taxon>
        <taxon>Spermatophyta</taxon>
        <taxon>Magnoliopsida</taxon>
        <taxon>Liliopsida</taxon>
        <taxon>Zingiberales</taxon>
        <taxon>Musaceae</taxon>
        <taxon>Musa</taxon>
    </lineage>
</organism>
<feature type="chain" id="PRO_5038507005" evidence="12">
    <location>
        <begin position="24"/>
        <end position="653"/>
    </location>
</feature>
<evidence type="ECO:0000259" key="13">
    <source>
        <dbReference type="PROSITE" id="PS50089"/>
    </source>
</evidence>
<evidence type="ECO:0000259" key="14">
    <source>
        <dbReference type="PROSITE" id="PS50836"/>
    </source>
</evidence>
<keyword evidence="17" id="KW-1185">Reference proteome</keyword>
<dbReference type="PANTHER" id="PTHR23130">
    <property type="entry name" value="CYTOCHROME B561 AND DOMON DOMAIN-CONTAINING PROTEIN"/>
    <property type="match status" value="1"/>
</dbReference>
<dbReference type="PANTHER" id="PTHR23130:SF167">
    <property type="entry name" value="CYTOCHROME B561 AND DOMON DOMAIN-CONTAINING PROTEIN"/>
    <property type="match status" value="1"/>
</dbReference>
<evidence type="ECO:0000256" key="12">
    <source>
        <dbReference type="SAM" id="SignalP"/>
    </source>
</evidence>
<keyword evidence="6" id="KW-0249">Electron transport</keyword>
<evidence type="ECO:0000256" key="9">
    <source>
        <dbReference type="ARBA" id="ARBA00053871"/>
    </source>
</evidence>
<evidence type="ECO:0000256" key="6">
    <source>
        <dbReference type="ARBA" id="ARBA00022982"/>
    </source>
</evidence>
<feature type="transmembrane region" description="Helical" evidence="11">
    <location>
        <begin position="277"/>
        <end position="295"/>
    </location>
</feature>
<accession>A0A9E7HA08</accession>
<dbReference type="Pfam" id="PF04526">
    <property type="entry name" value="DUF568"/>
    <property type="match status" value="1"/>
</dbReference>
<evidence type="ECO:0000313" key="16">
    <source>
        <dbReference type="EMBL" id="URE29380.1"/>
    </source>
</evidence>
<proteinExistence type="predicted"/>
<gene>
    <name evidence="16" type="ORF">MUK42_16084</name>
</gene>
<feature type="domain" description="RING-type" evidence="13">
    <location>
        <begin position="601"/>
        <end position="641"/>
    </location>
</feature>
<dbReference type="Proteomes" id="UP001055439">
    <property type="component" value="Chromosome 8"/>
</dbReference>
<dbReference type="InterPro" id="IPR045265">
    <property type="entry name" value="AIR12_DOMON"/>
</dbReference>
<keyword evidence="2" id="KW-0813">Transport</keyword>
<dbReference type="PROSITE" id="PS50836">
    <property type="entry name" value="DOMON"/>
    <property type="match status" value="1"/>
</dbReference>
<dbReference type="GO" id="GO:0008270">
    <property type="term" value="F:zinc ion binding"/>
    <property type="evidence" value="ECO:0007669"/>
    <property type="project" value="UniProtKB-KW"/>
</dbReference>
<dbReference type="SMART" id="SM00665">
    <property type="entry name" value="B561"/>
    <property type="match status" value="1"/>
</dbReference>
<keyword evidence="10" id="KW-0863">Zinc-finger</keyword>
<keyword evidence="10" id="KW-0862">Zinc</keyword>
<feature type="transmembrane region" description="Helical" evidence="11">
    <location>
        <begin position="237"/>
        <end position="257"/>
    </location>
</feature>
<reference evidence="16" key="1">
    <citation type="submission" date="2022-05" db="EMBL/GenBank/DDBJ databases">
        <title>The Musa troglodytarum L. genome provides insights into the mechanism of non-climacteric behaviour and enrichment of carotenoids.</title>
        <authorList>
            <person name="Wang J."/>
        </authorList>
    </citation>
    <scope>NUCLEOTIDE SEQUENCE</scope>
    <source>
        <tissue evidence="16">Leaf</tissue>
    </source>
</reference>
<dbReference type="InterPro" id="IPR005018">
    <property type="entry name" value="DOMON_domain"/>
</dbReference>
<protein>
    <submittedName>
        <fullName evidence="16">E3 ubiquitin ligase BIG</fullName>
    </submittedName>
</protein>
<dbReference type="SMART" id="SM00664">
    <property type="entry name" value="DoH"/>
    <property type="match status" value="1"/>
</dbReference>
<evidence type="ECO:0000256" key="2">
    <source>
        <dbReference type="ARBA" id="ARBA00022448"/>
    </source>
</evidence>
<dbReference type="AlphaFoldDB" id="A0A9E7HA08"/>
<dbReference type="CDD" id="cd09629">
    <property type="entry name" value="DOMON_CIL1_like"/>
    <property type="match status" value="1"/>
</dbReference>
<dbReference type="Gene3D" id="1.20.120.1770">
    <property type="match status" value="1"/>
</dbReference>
<dbReference type="InterPro" id="IPR001841">
    <property type="entry name" value="Znf_RING"/>
</dbReference>
<dbReference type="FunFam" id="3.30.40.10:FF:000226">
    <property type="entry name" value="E3 ubiquitin ligase BIG BROTHER"/>
    <property type="match status" value="1"/>
</dbReference>
<feature type="transmembrane region" description="Helical" evidence="11">
    <location>
        <begin position="207"/>
        <end position="225"/>
    </location>
</feature>
<dbReference type="OrthoDB" id="8062037at2759"/>
<feature type="domain" description="Cytochrome b561" evidence="15">
    <location>
        <begin position="167"/>
        <end position="366"/>
    </location>
</feature>
<evidence type="ECO:0000259" key="15">
    <source>
        <dbReference type="PROSITE" id="PS50939"/>
    </source>
</evidence>
<evidence type="ECO:0000256" key="7">
    <source>
        <dbReference type="ARBA" id="ARBA00022989"/>
    </source>
</evidence>
<keyword evidence="4" id="KW-0479">Metal-binding</keyword>
<feature type="transmembrane region" description="Helical" evidence="11">
    <location>
        <begin position="316"/>
        <end position="336"/>
    </location>
</feature>
<feature type="signal peptide" evidence="12">
    <location>
        <begin position="1"/>
        <end position="23"/>
    </location>
</feature>
<dbReference type="PROSITE" id="PS50939">
    <property type="entry name" value="CYTOCHROME_B561"/>
    <property type="match status" value="1"/>
</dbReference>
<name>A0A9E7HA08_9LILI</name>
<dbReference type="Gene3D" id="3.30.40.10">
    <property type="entry name" value="Zinc/RING finger domain, C3HC4 (zinc finger)"/>
    <property type="match status" value="1"/>
</dbReference>
<evidence type="ECO:0000256" key="11">
    <source>
        <dbReference type="SAM" id="Phobius"/>
    </source>
</evidence>
<evidence type="ECO:0000256" key="5">
    <source>
        <dbReference type="ARBA" id="ARBA00022729"/>
    </source>
</evidence>
<feature type="domain" description="DOMON" evidence="14">
    <location>
        <begin position="46"/>
        <end position="160"/>
    </location>
</feature>
<keyword evidence="5 12" id="KW-0732">Signal</keyword>
<sequence>MVQAIFLCLLLLSISLQSSSAQAKNCSSESFSGNRRYSSCNSLPYLGASLHWTYHASDGTVDVAYRAPQSSSGWVAWAINPSGAGMIGANAFLAFPDSATGAVTVWTTQLSTYSPTVQNQNLSFSVYTKAAEYSNGLYTIYATLEVPSNNTKVNVVWQASTQFENGVPNGHSTLGDNVNSQSSLDLLSGHAAPAADNSKQHRKNIHGVLNAVSWGVMMPIGAIIARYLRVFQSADPAWYYLHIACQISAYIVGVSGWGLGLKLGSESAGVVHHKHRMMGIALFCLATLQVFALLLRPDKKNKHRIYWNIYHHSVGYLVIILSVANIFEGFEILLPAKKWKHAYIATIVLLLVIALVLEVITWAVVLGRRSKSSEKSHHGSNGVNGHGVRQYQDSSRIGGNMSHGRQMEVHYIDTGFPYTVTESFMDLFEGLTYHQTDANSAEAFQDQGNAYHSTVQTTSFKYGFSSAASDSYYSFGHAYEINCFTPQLDAARRMWDDPVPLNIFDSPQLFLHGNLGVETRTPSAEECIQVQENTNDGANGGQAVWQDNIDPDNMTYEELLDLGEAVGTQSRGLTQEHISSLPVSKYKCGFFSRKKSQEERCIICQMNYKRGDRQITLPCKHVYHANCVTQWLSINKACPVCLVEVSVEEPRRQ</sequence>